<dbReference type="SUPFAM" id="SSF52833">
    <property type="entry name" value="Thioredoxin-like"/>
    <property type="match status" value="1"/>
</dbReference>
<organism evidence="2 3">
    <name type="scientific">Thalassoglobus polymorphus</name>
    <dbReference type="NCBI Taxonomy" id="2527994"/>
    <lineage>
        <taxon>Bacteria</taxon>
        <taxon>Pseudomonadati</taxon>
        <taxon>Planctomycetota</taxon>
        <taxon>Planctomycetia</taxon>
        <taxon>Planctomycetales</taxon>
        <taxon>Planctomycetaceae</taxon>
        <taxon>Thalassoglobus</taxon>
    </lineage>
</organism>
<dbReference type="CDD" id="cd03024">
    <property type="entry name" value="DsbA_FrnE"/>
    <property type="match status" value="1"/>
</dbReference>
<reference evidence="2 3" key="1">
    <citation type="submission" date="2019-02" db="EMBL/GenBank/DDBJ databases">
        <title>Deep-cultivation of Planctomycetes and their phenomic and genomic characterization uncovers novel biology.</title>
        <authorList>
            <person name="Wiegand S."/>
            <person name="Jogler M."/>
            <person name="Boedeker C."/>
            <person name="Pinto D."/>
            <person name="Vollmers J."/>
            <person name="Rivas-Marin E."/>
            <person name="Kohn T."/>
            <person name="Peeters S.H."/>
            <person name="Heuer A."/>
            <person name="Rast P."/>
            <person name="Oberbeckmann S."/>
            <person name="Bunk B."/>
            <person name="Jeske O."/>
            <person name="Meyerdierks A."/>
            <person name="Storesund J.E."/>
            <person name="Kallscheuer N."/>
            <person name="Luecker S."/>
            <person name="Lage O.M."/>
            <person name="Pohl T."/>
            <person name="Merkel B.J."/>
            <person name="Hornburger P."/>
            <person name="Mueller R.-W."/>
            <person name="Bruemmer F."/>
            <person name="Labrenz M."/>
            <person name="Spormann A.M."/>
            <person name="Op den Camp H."/>
            <person name="Overmann J."/>
            <person name="Amann R."/>
            <person name="Jetten M.S.M."/>
            <person name="Mascher T."/>
            <person name="Medema M.H."/>
            <person name="Devos D.P."/>
            <person name="Kaster A.-K."/>
            <person name="Ovreas L."/>
            <person name="Rohde M."/>
            <person name="Galperin M.Y."/>
            <person name="Jogler C."/>
        </authorList>
    </citation>
    <scope>NUCLEOTIDE SEQUENCE [LARGE SCALE GENOMIC DNA]</scope>
    <source>
        <strain evidence="2 3">Mal48</strain>
    </source>
</reference>
<dbReference type="RefSeq" id="WP_145199190.1">
    <property type="nucleotide sequence ID" value="NZ_CP036267.1"/>
</dbReference>
<dbReference type="Gene3D" id="3.40.30.10">
    <property type="entry name" value="Glutaredoxin"/>
    <property type="match status" value="1"/>
</dbReference>
<dbReference type="OrthoDB" id="9799122at2"/>
<keyword evidence="3" id="KW-1185">Reference proteome</keyword>
<sequence length="215" mass="24325">MKLFVDVISDVICPWCYIGKRRLEKAIAALSTQHEVQVRWHPFQLNPTMPKEGISRKDYRTQKFGSWERSVKLDATVTSAGEAEGIRFDFDKIERTPNTVDAHRLIWLADQHGCQDAVVEALFRAYFSEGQDIGNRQTIINIVAAAGLEREAAETMLDREEGMEMIAQAAEMSQQYQVSSVPFFILNQKLGLSGAQHPEKFLNAFKQLTDRSTSG</sequence>
<dbReference type="AlphaFoldDB" id="A0A517QNK9"/>
<dbReference type="Pfam" id="PF01323">
    <property type="entry name" value="DSBA"/>
    <property type="match status" value="1"/>
</dbReference>
<dbReference type="InterPro" id="IPR001853">
    <property type="entry name" value="DSBA-like_thioredoxin_dom"/>
</dbReference>
<feature type="domain" description="DSBA-like thioredoxin" evidence="1">
    <location>
        <begin position="5"/>
        <end position="205"/>
    </location>
</feature>
<proteinExistence type="predicted"/>
<dbReference type="KEGG" id="tpol:Mal48_24730"/>
<evidence type="ECO:0000313" key="2">
    <source>
        <dbReference type="EMBL" id="QDT33220.1"/>
    </source>
</evidence>
<dbReference type="EMBL" id="CP036267">
    <property type="protein sequence ID" value="QDT33220.1"/>
    <property type="molecule type" value="Genomic_DNA"/>
</dbReference>
<dbReference type="PANTHER" id="PTHR13887:SF41">
    <property type="entry name" value="THIOREDOXIN SUPERFAMILY PROTEIN"/>
    <property type="match status" value="1"/>
</dbReference>
<name>A0A517QNK9_9PLAN</name>
<dbReference type="GO" id="GO:0016491">
    <property type="term" value="F:oxidoreductase activity"/>
    <property type="evidence" value="ECO:0007669"/>
    <property type="project" value="InterPro"/>
</dbReference>
<gene>
    <name evidence="2" type="ORF">Mal48_24730</name>
</gene>
<evidence type="ECO:0000313" key="3">
    <source>
        <dbReference type="Proteomes" id="UP000315724"/>
    </source>
</evidence>
<dbReference type="PANTHER" id="PTHR13887">
    <property type="entry name" value="GLUTATHIONE S-TRANSFERASE KAPPA"/>
    <property type="match status" value="1"/>
</dbReference>
<dbReference type="InterPro" id="IPR036249">
    <property type="entry name" value="Thioredoxin-like_sf"/>
</dbReference>
<evidence type="ECO:0000259" key="1">
    <source>
        <dbReference type="Pfam" id="PF01323"/>
    </source>
</evidence>
<protein>
    <submittedName>
        <fullName evidence="2">DSBA-like thioredoxin domain protein</fullName>
    </submittedName>
</protein>
<dbReference type="Proteomes" id="UP000315724">
    <property type="component" value="Chromosome"/>
</dbReference>
<accession>A0A517QNK9</accession>